<proteinExistence type="predicted"/>
<dbReference type="Gene3D" id="3.40.1570.10">
    <property type="entry name" value="HemS/ChuS/ChuX like domains"/>
    <property type="match status" value="1"/>
</dbReference>
<dbReference type="SUPFAM" id="SSF144064">
    <property type="entry name" value="Heme iron utilization protein-like"/>
    <property type="match status" value="1"/>
</dbReference>
<keyword evidence="2" id="KW-1185">Reference proteome</keyword>
<dbReference type="Pfam" id="PF06228">
    <property type="entry name" value="ChuX_HutX"/>
    <property type="match status" value="1"/>
</dbReference>
<dbReference type="InterPro" id="IPR010413">
    <property type="entry name" value="HutX-like"/>
</dbReference>
<sequence>MRRRDLAAKPDGVLEPFTETHRAPLRAVLDCLPDGAAVSVRGDRFETIWNDLTTWGDITFVVHTRDGGFETKGSPPPPPRNFLV</sequence>
<accession>A0A931BV90</accession>
<evidence type="ECO:0000313" key="1">
    <source>
        <dbReference type="EMBL" id="MBF9235755.1"/>
    </source>
</evidence>
<organism evidence="1 2">
    <name type="scientific">Microvirga alba</name>
    <dbReference type="NCBI Taxonomy" id="2791025"/>
    <lineage>
        <taxon>Bacteria</taxon>
        <taxon>Pseudomonadati</taxon>
        <taxon>Pseudomonadota</taxon>
        <taxon>Alphaproteobacteria</taxon>
        <taxon>Hyphomicrobiales</taxon>
        <taxon>Methylobacteriaceae</taxon>
        <taxon>Microvirga</taxon>
    </lineage>
</organism>
<gene>
    <name evidence="1" type="ORF">I2H38_20605</name>
</gene>
<name>A0A931BV90_9HYPH</name>
<dbReference type="EMBL" id="JADQDO010000025">
    <property type="protein sequence ID" value="MBF9235755.1"/>
    <property type="molecule type" value="Genomic_DNA"/>
</dbReference>
<comment type="caution">
    <text evidence="1">The sequence shown here is derived from an EMBL/GenBank/DDBJ whole genome shotgun (WGS) entry which is preliminary data.</text>
</comment>
<dbReference type="AlphaFoldDB" id="A0A931BV90"/>
<reference evidence="1" key="1">
    <citation type="submission" date="2020-11" db="EMBL/GenBank/DDBJ databases">
        <authorList>
            <person name="Kim M.K."/>
        </authorList>
    </citation>
    <scope>NUCLEOTIDE SEQUENCE</scope>
    <source>
        <strain evidence="1">BT350</strain>
    </source>
</reference>
<evidence type="ECO:0000313" key="2">
    <source>
        <dbReference type="Proteomes" id="UP000599312"/>
    </source>
</evidence>
<protein>
    <submittedName>
        <fullName evidence="1">Uncharacterized protein</fullName>
    </submittedName>
</protein>
<dbReference type="InterPro" id="IPR053733">
    <property type="entry name" value="Heme_Transport_Util_sf"/>
</dbReference>
<dbReference type="Proteomes" id="UP000599312">
    <property type="component" value="Unassembled WGS sequence"/>
</dbReference>